<evidence type="ECO:0000313" key="1">
    <source>
        <dbReference type="EMBL" id="KAK3273188.1"/>
    </source>
</evidence>
<dbReference type="SUPFAM" id="SSF52266">
    <property type="entry name" value="SGNH hydrolase"/>
    <property type="match status" value="1"/>
</dbReference>
<protein>
    <submittedName>
        <fullName evidence="1">Uncharacterized protein</fullName>
    </submittedName>
</protein>
<evidence type="ECO:0000313" key="2">
    <source>
        <dbReference type="Proteomes" id="UP001190700"/>
    </source>
</evidence>
<proteinExistence type="predicted"/>
<keyword evidence="2" id="KW-1185">Reference proteome</keyword>
<organism evidence="1 2">
    <name type="scientific">Cymbomonas tetramitiformis</name>
    <dbReference type="NCBI Taxonomy" id="36881"/>
    <lineage>
        <taxon>Eukaryota</taxon>
        <taxon>Viridiplantae</taxon>
        <taxon>Chlorophyta</taxon>
        <taxon>Pyramimonadophyceae</taxon>
        <taxon>Pyramimonadales</taxon>
        <taxon>Pyramimonadaceae</taxon>
        <taxon>Cymbomonas</taxon>
    </lineage>
</organism>
<dbReference type="AlphaFoldDB" id="A0AAE0G8F3"/>
<dbReference type="EMBL" id="LGRX02008608">
    <property type="protein sequence ID" value="KAK3273188.1"/>
    <property type="molecule type" value="Genomic_DNA"/>
</dbReference>
<comment type="caution">
    <text evidence="1">The sequence shown here is derived from an EMBL/GenBank/DDBJ whole genome shotgun (WGS) entry which is preliminary data.</text>
</comment>
<gene>
    <name evidence="1" type="ORF">CYMTET_18561</name>
</gene>
<dbReference type="Proteomes" id="UP001190700">
    <property type="component" value="Unassembled WGS sequence"/>
</dbReference>
<name>A0AAE0G8F3_9CHLO</name>
<reference evidence="1 2" key="1">
    <citation type="journal article" date="2015" name="Genome Biol. Evol.">
        <title>Comparative Genomics of a Bacterivorous Green Alga Reveals Evolutionary Causalities and Consequences of Phago-Mixotrophic Mode of Nutrition.</title>
        <authorList>
            <person name="Burns J.A."/>
            <person name="Paasch A."/>
            <person name="Narechania A."/>
            <person name="Kim E."/>
        </authorList>
    </citation>
    <scope>NUCLEOTIDE SEQUENCE [LARGE SCALE GENOMIC DNA]</scope>
    <source>
        <strain evidence="1 2">PLY_AMNH</strain>
    </source>
</reference>
<sequence>MSEPALPTVPAARYYDEYHGHKIRDLNLVHRVLRRDELENEQQADLTTDPNTSTRGRPLIWTAGDSSLDNKFWFPDSAPSIGDYAQILSPPISVQDVTFWLNVITAEAGLPYAAINTAVEATTLGSRCGGRLLDQDKFLRDNVRAEDVVVVSVGGNDIALAPAPCTVCNMLGLICCTPESCIEGARGQPLPCEDCCCGCGAGCASTCTACPPCAGYFLHLFQTRLQLYINSLTAKTRPKKILVCMIYYPLEAPGGSWADCTLSLLGYNSNPGKLQLLIRKIFEMAVSQIRVKNCEVVPVPLFEFLDGKQRHDYVQRVEPSADGGRKMATGLIEYIMRGQSQAAHDSSGAKYGGTSISTIPVSPMNA</sequence>
<accession>A0AAE0G8F3</accession>